<dbReference type="GO" id="GO:0016042">
    <property type="term" value="P:lipid catabolic process"/>
    <property type="evidence" value="ECO:0007669"/>
    <property type="project" value="TreeGrafter"/>
</dbReference>
<dbReference type="EC" id="3.1.1.32" evidence="4"/>
<dbReference type="InterPro" id="IPR033906">
    <property type="entry name" value="Lipase_N"/>
</dbReference>
<dbReference type="Gene3D" id="3.40.50.1820">
    <property type="entry name" value="alpha/beta hydrolase"/>
    <property type="match status" value="1"/>
</dbReference>
<evidence type="ECO:0000256" key="9">
    <source>
        <dbReference type="SAM" id="MobiDB-lite"/>
    </source>
</evidence>
<feature type="domain" description="Lipase" evidence="10">
    <location>
        <begin position="105"/>
        <end position="349"/>
    </location>
</feature>
<evidence type="ECO:0000256" key="4">
    <source>
        <dbReference type="ARBA" id="ARBA00013179"/>
    </source>
</evidence>
<dbReference type="InterPro" id="IPR000734">
    <property type="entry name" value="TAG_lipase"/>
</dbReference>
<evidence type="ECO:0000259" key="10">
    <source>
        <dbReference type="Pfam" id="PF00151"/>
    </source>
</evidence>
<dbReference type="STRING" id="166423.A0A0M9A6K2"/>
<sequence length="354" mass="38668">MALDRETSRTASELTRRRILDELPARKGKTSDPSNFEKMKSSGPRPPMRRLNVRRSINGKRAVYPTLLSILSQSNYTIFPNEEGVPYLVLLDETPLSVEEVNTLSTNLNTINFTLFTRHNPKKGQILKLNNVNSIRNSDWNAKKPTIIVTHGWNSAGSSESCTLVRNAFIKVWDSNVIVVDWSEIADNVIYSSVVKSVPSVADHVAAFVKFLRSNAGLKTINLKIVGHSLGAHVAGLCARKVGNVAEVIALDPAKPMFEKKGPGDRVDKTDARNVQAIHTCSGLLGLDISIGTSDFFANDGRYQPGCANDMFGSCAHGRSYHYYSESVTNSKGFPGTANNGAKAYMGGPTLDPK</sequence>
<organism evidence="11 12">
    <name type="scientific">Melipona quadrifasciata</name>
    <dbReference type="NCBI Taxonomy" id="166423"/>
    <lineage>
        <taxon>Eukaryota</taxon>
        <taxon>Metazoa</taxon>
        <taxon>Ecdysozoa</taxon>
        <taxon>Arthropoda</taxon>
        <taxon>Hexapoda</taxon>
        <taxon>Insecta</taxon>
        <taxon>Pterygota</taxon>
        <taxon>Neoptera</taxon>
        <taxon>Endopterygota</taxon>
        <taxon>Hymenoptera</taxon>
        <taxon>Apocrita</taxon>
        <taxon>Aculeata</taxon>
        <taxon>Apoidea</taxon>
        <taxon>Anthophila</taxon>
        <taxon>Apidae</taxon>
        <taxon>Melipona</taxon>
    </lineage>
</organism>
<keyword evidence="6" id="KW-0378">Hydrolase</keyword>
<feature type="compositionally biased region" description="Basic and acidic residues" evidence="9">
    <location>
        <begin position="1"/>
        <end position="25"/>
    </location>
</feature>
<comment type="catalytic activity">
    <reaction evidence="1">
        <text>a 1,2-diacyl-sn-glycero-3-phosphocholine + H2O = a 2-acyl-sn-glycero-3-phosphocholine + a fatty acid + H(+)</text>
        <dbReference type="Rhea" id="RHEA:18689"/>
        <dbReference type="ChEBI" id="CHEBI:15377"/>
        <dbReference type="ChEBI" id="CHEBI:15378"/>
        <dbReference type="ChEBI" id="CHEBI:28868"/>
        <dbReference type="ChEBI" id="CHEBI:57643"/>
        <dbReference type="ChEBI" id="CHEBI:57875"/>
        <dbReference type="EC" id="3.1.1.32"/>
    </reaction>
</comment>
<evidence type="ECO:0000256" key="5">
    <source>
        <dbReference type="ARBA" id="ARBA00022525"/>
    </source>
</evidence>
<dbReference type="GO" id="GO:0008970">
    <property type="term" value="F:phospholipase A1 activity"/>
    <property type="evidence" value="ECO:0007669"/>
    <property type="project" value="UniProtKB-EC"/>
</dbReference>
<keyword evidence="7" id="KW-1015">Disulfide bond</keyword>
<dbReference type="PRINTS" id="PR00821">
    <property type="entry name" value="TAGLIPASE"/>
</dbReference>
<dbReference type="EMBL" id="KQ435725">
    <property type="protein sequence ID" value="KOX78267.1"/>
    <property type="molecule type" value="Genomic_DNA"/>
</dbReference>
<proteinExistence type="inferred from homology"/>
<gene>
    <name evidence="11" type="ORF">WN51_10630</name>
</gene>
<dbReference type="InterPro" id="IPR029058">
    <property type="entry name" value="AB_hydrolase_fold"/>
</dbReference>
<evidence type="ECO:0000256" key="1">
    <source>
        <dbReference type="ARBA" id="ARBA00000111"/>
    </source>
</evidence>
<dbReference type="OrthoDB" id="199913at2759"/>
<evidence type="ECO:0000256" key="6">
    <source>
        <dbReference type="ARBA" id="ARBA00022801"/>
    </source>
</evidence>
<comment type="subcellular location">
    <subcellularLocation>
        <location evidence="2">Secreted</location>
    </subcellularLocation>
</comment>
<dbReference type="InterPro" id="IPR013818">
    <property type="entry name" value="Lipase"/>
</dbReference>
<evidence type="ECO:0000313" key="11">
    <source>
        <dbReference type="EMBL" id="KOX78267.1"/>
    </source>
</evidence>
<name>A0A0M9A6K2_9HYME</name>
<dbReference type="SUPFAM" id="SSF53474">
    <property type="entry name" value="alpha/beta-Hydrolases"/>
    <property type="match status" value="1"/>
</dbReference>
<dbReference type="GO" id="GO:0017171">
    <property type="term" value="F:serine hydrolase activity"/>
    <property type="evidence" value="ECO:0007669"/>
    <property type="project" value="TreeGrafter"/>
</dbReference>
<dbReference type="GO" id="GO:0005615">
    <property type="term" value="C:extracellular space"/>
    <property type="evidence" value="ECO:0007669"/>
    <property type="project" value="TreeGrafter"/>
</dbReference>
<accession>A0A0M9A6K2</accession>
<dbReference type="PANTHER" id="PTHR11610:SF150">
    <property type="entry name" value="FI01825P-RELATED"/>
    <property type="match status" value="1"/>
</dbReference>
<dbReference type="Proteomes" id="UP000053105">
    <property type="component" value="Unassembled WGS sequence"/>
</dbReference>
<comment type="similarity">
    <text evidence="3 8">Belongs to the AB hydrolase superfamily. Lipase family.</text>
</comment>
<keyword evidence="12" id="KW-1185">Reference proteome</keyword>
<evidence type="ECO:0000313" key="12">
    <source>
        <dbReference type="Proteomes" id="UP000053105"/>
    </source>
</evidence>
<evidence type="ECO:0000256" key="7">
    <source>
        <dbReference type="ARBA" id="ARBA00023157"/>
    </source>
</evidence>
<keyword evidence="5" id="KW-0964">Secreted</keyword>
<dbReference type="CDD" id="cd00707">
    <property type="entry name" value="Pancreat_lipase_like"/>
    <property type="match status" value="1"/>
</dbReference>
<dbReference type="AlphaFoldDB" id="A0A0M9A6K2"/>
<evidence type="ECO:0000256" key="2">
    <source>
        <dbReference type="ARBA" id="ARBA00004613"/>
    </source>
</evidence>
<evidence type="ECO:0000256" key="3">
    <source>
        <dbReference type="ARBA" id="ARBA00010701"/>
    </source>
</evidence>
<protein>
    <recommendedName>
        <fullName evidence="4">phospholipase A1</fullName>
        <ecNumber evidence="4">3.1.1.32</ecNumber>
    </recommendedName>
</protein>
<evidence type="ECO:0000256" key="8">
    <source>
        <dbReference type="RuleBase" id="RU004262"/>
    </source>
</evidence>
<dbReference type="PANTHER" id="PTHR11610">
    <property type="entry name" value="LIPASE"/>
    <property type="match status" value="1"/>
</dbReference>
<feature type="region of interest" description="Disordered" evidence="9">
    <location>
        <begin position="1"/>
        <end position="51"/>
    </location>
</feature>
<reference evidence="11 12" key="1">
    <citation type="submission" date="2015-07" db="EMBL/GenBank/DDBJ databases">
        <title>The genome of Melipona quadrifasciata.</title>
        <authorList>
            <person name="Pan H."/>
            <person name="Kapheim K."/>
        </authorList>
    </citation>
    <scope>NUCLEOTIDE SEQUENCE [LARGE SCALE GENOMIC DNA]</scope>
    <source>
        <strain evidence="11">0111107301</strain>
        <tissue evidence="11">Whole body</tissue>
    </source>
</reference>
<dbReference type="Pfam" id="PF00151">
    <property type="entry name" value="Lipase"/>
    <property type="match status" value="1"/>
</dbReference>